<dbReference type="CDD" id="cd05299">
    <property type="entry name" value="CtBP_dh"/>
    <property type="match status" value="1"/>
</dbReference>
<evidence type="ECO:0000259" key="6">
    <source>
        <dbReference type="Pfam" id="PF02826"/>
    </source>
</evidence>
<dbReference type="InterPro" id="IPR006140">
    <property type="entry name" value="D-isomer_DH_NAD-bd"/>
</dbReference>
<dbReference type="Proteomes" id="UP000029579">
    <property type="component" value="Unassembled WGS sequence"/>
</dbReference>
<gene>
    <name evidence="7" type="ORF">HMPREF1630_05915</name>
</gene>
<dbReference type="PANTHER" id="PTHR43761">
    <property type="entry name" value="D-ISOMER SPECIFIC 2-HYDROXYACID DEHYDROGENASE FAMILY PROTEIN (AFU_ORTHOLOGUE AFUA_1G13630)"/>
    <property type="match status" value="1"/>
</dbReference>
<evidence type="ECO:0000256" key="4">
    <source>
        <dbReference type="RuleBase" id="RU003719"/>
    </source>
</evidence>
<evidence type="ECO:0000313" key="7">
    <source>
        <dbReference type="EMBL" id="KGF03847.1"/>
    </source>
</evidence>
<feature type="domain" description="D-isomer specific 2-hydroxyacid dehydrogenase catalytic" evidence="5">
    <location>
        <begin position="11"/>
        <end position="314"/>
    </location>
</feature>
<accession>A0A095YB82</accession>
<dbReference type="InterPro" id="IPR043322">
    <property type="entry name" value="CtBP"/>
</dbReference>
<comment type="caution">
    <text evidence="7">The sequence shown here is derived from an EMBL/GenBank/DDBJ whole genome shotgun (WGS) entry which is preliminary data.</text>
</comment>
<keyword evidence="3" id="KW-0520">NAD</keyword>
<organism evidence="7 8">
    <name type="scientific">Anaerococcus lactolyticus S7-1-13</name>
    <dbReference type="NCBI Taxonomy" id="1284686"/>
    <lineage>
        <taxon>Bacteria</taxon>
        <taxon>Bacillati</taxon>
        <taxon>Bacillota</taxon>
        <taxon>Tissierellia</taxon>
        <taxon>Tissierellales</taxon>
        <taxon>Peptoniphilaceae</taxon>
        <taxon>Anaerococcus</taxon>
    </lineage>
</organism>
<name>A0A095YB82_9FIRM</name>
<dbReference type="GO" id="GO:0003714">
    <property type="term" value="F:transcription corepressor activity"/>
    <property type="evidence" value="ECO:0007669"/>
    <property type="project" value="InterPro"/>
</dbReference>
<evidence type="ECO:0000259" key="5">
    <source>
        <dbReference type="Pfam" id="PF00389"/>
    </source>
</evidence>
<dbReference type="SUPFAM" id="SSF51735">
    <property type="entry name" value="NAD(P)-binding Rossmann-fold domains"/>
    <property type="match status" value="1"/>
</dbReference>
<dbReference type="Pfam" id="PF00389">
    <property type="entry name" value="2-Hacid_dh"/>
    <property type="match status" value="1"/>
</dbReference>
<dbReference type="SUPFAM" id="SSF52283">
    <property type="entry name" value="Formate/glycerate dehydrogenase catalytic domain-like"/>
    <property type="match status" value="1"/>
</dbReference>
<evidence type="ECO:0000256" key="3">
    <source>
        <dbReference type="ARBA" id="ARBA00023027"/>
    </source>
</evidence>
<dbReference type="RefSeq" id="WP_004827894.1">
    <property type="nucleotide sequence ID" value="NZ_JRMW01000036.1"/>
</dbReference>
<evidence type="ECO:0000313" key="8">
    <source>
        <dbReference type="Proteomes" id="UP000029579"/>
    </source>
</evidence>
<dbReference type="InterPro" id="IPR006139">
    <property type="entry name" value="D-isomer_2_OHA_DH_cat_dom"/>
</dbReference>
<dbReference type="InterPro" id="IPR036291">
    <property type="entry name" value="NAD(P)-bd_dom_sf"/>
</dbReference>
<sequence length="325" mass="37053">MVKIVRLFEDNMNEVEEKTIKELGFCAEVLVRPSTTEEEVIENAKDADVIIAVYEPLTKKVLESLPNLKMVMYRSIGFNSIDLDFANEIKLPVGHCSQYCTQEVADWVLGSILMHNRRLYDFNNSVKIDKKWDCELFPSMRRLAEQKVGLIGFGSIPRLVTKRLAAFGADVLAYDPFVSDEDFEKLGVKKASLEEIFEKCDYISSHLPLNESTEKLIDKKLFSLVKEEAVFINSSRGGVVNEDDLYDALKEGKLSYAILDVLSTEQPDVYNNKLINLDKVFITPHIAFYSQDAFKQGAVDTINNIYKYFKGDYTKAELVNLKHIN</sequence>
<dbReference type="GO" id="GO:0016616">
    <property type="term" value="F:oxidoreductase activity, acting on the CH-OH group of donors, NAD or NADP as acceptor"/>
    <property type="evidence" value="ECO:0007669"/>
    <property type="project" value="InterPro"/>
</dbReference>
<keyword evidence="2 4" id="KW-0560">Oxidoreductase</keyword>
<dbReference type="OrthoDB" id="9805416at2"/>
<dbReference type="eggNOG" id="COG0111">
    <property type="taxonomic scope" value="Bacteria"/>
</dbReference>
<proteinExistence type="inferred from homology"/>
<dbReference type="PANTHER" id="PTHR43761:SF1">
    <property type="entry name" value="D-ISOMER SPECIFIC 2-HYDROXYACID DEHYDROGENASE CATALYTIC DOMAIN-CONTAINING PROTEIN-RELATED"/>
    <property type="match status" value="1"/>
</dbReference>
<feature type="domain" description="D-isomer specific 2-hydroxyacid dehydrogenase NAD-binding" evidence="6">
    <location>
        <begin position="110"/>
        <end position="287"/>
    </location>
</feature>
<dbReference type="InterPro" id="IPR050418">
    <property type="entry name" value="D-iso_2-hydroxyacid_DH_PdxB"/>
</dbReference>
<evidence type="ECO:0000256" key="2">
    <source>
        <dbReference type="ARBA" id="ARBA00023002"/>
    </source>
</evidence>
<evidence type="ECO:0000256" key="1">
    <source>
        <dbReference type="ARBA" id="ARBA00005854"/>
    </source>
</evidence>
<protein>
    <submittedName>
        <fullName evidence="7">Dehydrogenase</fullName>
    </submittedName>
</protein>
<dbReference type="Gene3D" id="3.40.50.720">
    <property type="entry name" value="NAD(P)-binding Rossmann-like Domain"/>
    <property type="match status" value="2"/>
</dbReference>
<comment type="similarity">
    <text evidence="1 4">Belongs to the D-isomer specific 2-hydroxyacid dehydrogenase family.</text>
</comment>
<reference evidence="7 8" key="1">
    <citation type="submission" date="2014-07" db="EMBL/GenBank/DDBJ databases">
        <authorList>
            <person name="McCorrison J."/>
            <person name="Sanka R."/>
            <person name="Torralba M."/>
            <person name="Gillis M."/>
            <person name="Haft D.H."/>
            <person name="Methe B."/>
            <person name="Sutton G."/>
            <person name="Nelson K.E."/>
        </authorList>
    </citation>
    <scope>NUCLEOTIDE SEQUENCE [LARGE SCALE GENOMIC DNA]</scope>
    <source>
        <strain evidence="7 8">S7-1-13</strain>
    </source>
</reference>
<dbReference type="GO" id="GO:0051287">
    <property type="term" value="F:NAD binding"/>
    <property type="evidence" value="ECO:0007669"/>
    <property type="project" value="InterPro"/>
</dbReference>
<dbReference type="Pfam" id="PF02826">
    <property type="entry name" value="2-Hacid_dh_C"/>
    <property type="match status" value="1"/>
</dbReference>
<dbReference type="AlphaFoldDB" id="A0A095YB82"/>
<dbReference type="EMBL" id="JRMW01000036">
    <property type="protein sequence ID" value="KGF03847.1"/>
    <property type="molecule type" value="Genomic_DNA"/>
</dbReference>